<accession>A0A0W0GEB8</accession>
<protein>
    <submittedName>
        <fullName evidence="1">Uncharacterized protein</fullName>
    </submittedName>
</protein>
<dbReference type="AlphaFoldDB" id="A0A0W0GEB8"/>
<name>A0A0W0GEB8_MONRR</name>
<organism evidence="1 2">
    <name type="scientific">Moniliophthora roreri</name>
    <name type="common">Frosty pod rot fungus</name>
    <name type="synonym">Monilia roreri</name>
    <dbReference type="NCBI Taxonomy" id="221103"/>
    <lineage>
        <taxon>Eukaryota</taxon>
        <taxon>Fungi</taxon>
        <taxon>Dikarya</taxon>
        <taxon>Basidiomycota</taxon>
        <taxon>Agaricomycotina</taxon>
        <taxon>Agaricomycetes</taxon>
        <taxon>Agaricomycetidae</taxon>
        <taxon>Agaricales</taxon>
        <taxon>Marasmiineae</taxon>
        <taxon>Marasmiaceae</taxon>
        <taxon>Moniliophthora</taxon>
    </lineage>
</organism>
<sequence length="46" mass="5450">MALRMVLERSWGQLVESIQAPDNLFTRPQFILLTESSTILHYFIRK</sequence>
<evidence type="ECO:0000313" key="1">
    <source>
        <dbReference type="EMBL" id="KTB46894.1"/>
    </source>
</evidence>
<dbReference type="EMBL" id="LATX01000216">
    <property type="protein sequence ID" value="KTB46894.1"/>
    <property type="molecule type" value="Genomic_DNA"/>
</dbReference>
<proteinExistence type="predicted"/>
<reference evidence="1 2" key="1">
    <citation type="submission" date="2015-12" db="EMBL/GenBank/DDBJ databases">
        <title>Draft genome sequence of Moniliophthora roreri, the causal agent of frosty pod rot of cacao.</title>
        <authorList>
            <person name="Aime M.C."/>
            <person name="Diaz-Valderrama J.R."/>
            <person name="Kijpornyongpan T."/>
            <person name="Phillips-Mora W."/>
        </authorList>
    </citation>
    <scope>NUCLEOTIDE SEQUENCE [LARGE SCALE GENOMIC DNA]</scope>
    <source>
        <strain evidence="1 2">MCA 2952</strain>
    </source>
</reference>
<evidence type="ECO:0000313" key="2">
    <source>
        <dbReference type="Proteomes" id="UP000054988"/>
    </source>
</evidence>
<gene>
    <name evidence="1" type="ORF">WG66_527</name>
</gene>
<comment type="caution">
    <text evidence="1">The sequence shown here is derived from an EMBL/GenBank/DDBJ whole genome shotgun (WGS) entry which is preliminary data.</text>
</comment>
<dbReference type="Proteomes" id="UP000054988">
    <property type="component" value="Unassembled WGS sequence"/>
</dbReference>